<evidence type="ECO:0000313" key="3">
    <source>
        <dbReference type="EMBL" id="GFE35860.1"/>
    </source>
</evidence>
<dbReference type="Proteomes" id="UP000431826">
    <property type="component" value="Unassembled WGS sequence"/>
</dbReference>
<dbReference type="InterPro" id="IPR030934">
    <property type="entry name" value="Intein_C"/>
</dbReference>
<comment type="caution">
    <text evidence="3">The sequence shown here is derived from an EMBL/GenBank/DDBJ whole genome shotgun (WGS) entry which is preliminary data.</text>
</comment>
<dbReference type="NCBIfam" id="TIGR01443">
    <property type="entry name" value="intein_Cterm"/>
    <property type="match status" value="1"/>
</dbReference>
<dbReference type="SUPFAM" id="SSF51294">
    <property type="entry name" value="Hedgehog/intein (Hint) domain"/>
    <property type="match status" value="1"/>
</dbReference>
<keyword evidence="4" id="KW-1185">Reference proteome</keyword>
<feature type="domain" description="Hint" evidence="2">
    <location>
        <begin position="127"/>
        <end position="228"/>
    </location>
</feature>
<evidence type="ECO:0000259" key="2">
    <source>
        <dbReference type="SMART" id="SM00306"/>
    </source>
</evidence>
<dbReference type="RefSeq" id="WP_246240105.1">
    <property type="nucleotide sequence ID" value="NZ_BLIR01000001.1"/>
</dbReference>
<dbReference type="CDD" id="cd00081">
    <property type="entry name" value="Hint"/>
    <property type="match status" value="1"/>
</dbReference>
<dbReference type="InterPro" id="IPR036844">
    <property type="entry name" value="Hint_dom_sf"/>
</dbReference>
<dbReference type="PROSITE" id="PS50817">
    <property type="entry name" value="INTEIN_N_TER"/>
    <property type="match status" value="1"/>
</dbReference>
<sequence length="374" mass="40440">MKKKRESEVAEARRKAEEARKQQEKQKAAKKFHCVSHTSNEIAGLLPCVMAGGDVTPVIDPTLTAVVWEITGLNDLRECIKNPAFGACTAFAISVLPVGKVKLLKKLGEGIEDIAESTRIAKAAKCFKCFLAGTKVLMADRSKVNIESVKTGDAVISTDPVSGETGRRTVTNVIVTEHDKKFNELSIATPQGKQHLSATNEHPFWSPSAKAWVEAGRLHPGMTLRSVDGSTVKITGNRPFAERARTYNLTVNGLHTYYVLAGATPVLVHNSDGLCGVTSVIHNDPFLVGAAEAAGKNERVQKEMNDLVKQFRGGNTNPGLGSKSLAGTDISHLRGRRGGRVFYRNTSDGMQIVAKADKNNEPNVIQRLLATYGK</sequence>
<gene>
    <name evidence="3" type="ORF">Stube_05330</name>
</gene>
<dbReference type="GeneID" id="96281716"/>
<reference evidence="3 4" key="1">
    <citation type="submission" date="2019-12" db="EMBL/GenBank/DDBJ databases">
        <title>Whole genome shotgun sequence of Streptomyces tubercidicus NBRC 13090.</title>
        <authorList>
            <person name="Ichikawa N."/>
            <person name="Kimura A."/>
            <person name="Kitahashi Y."/>
            <person name="Komaki H."/>
            <person name="Tamura T."/>
        </authorList>
    </citation>
    <scope>NUCLEOTIDE SEQUENCE [LARGE SCALE GENOMIC DNA]</scope>
    <source>
        <strain evidence="3 4">NBRC 13090</strain>
    </source>
</reference>
<dbReference type="EMBL" id="BLIR01000001">
    <property type="protein sequence ID" value="GFE35860.1"/>
    <property type="molecule type" value="Genomic_DNA"/>
</dbReference>
<dbReference type="AlphaFoldDB" id="A0A640UJZ6"/>
<dbReference type="Gene3D" id="2.170.16.10">
    <property type="entry name" value="Hedgehog/Intein (Hint) domain"/>
    <property type="match status" value="1"/>
</dbReference>
<dbReference type="SMART" id="SM00306">
    <property type="entry name" value="HintN"/>
    <property type="match status" value="1"/>
</dbReference>
<dbReference type="GO" id="GO:0016539">
    <property type="term" value="P:intein-mediated protein splicing"/>
    <property type="evidence" value="ECO:0007669"/>
    <property type="project" value="InterPro"/>
</dbReference>
<dbReference type="Pfam" id="PF07591">
    <property type="entry name" value="PT-HINT"/>
    <property type="match status" value="1"/>
</dbReference>
<organism evidence="3 4">
    <name type="scientific">Streptomyces tubercidicus</name>
    <dbReference type="NCBI Taxonomy" id="47759"/>
    <lineage>
        <taxon>Bacteria</taxon>
        <taxon>Bacillati</taxon>
        <taxon>Actinomycetota</taxon>
        <taxon>Actinomycetes</taxon>
        <taxon>Kitasatosporales</taxon>
        <taxon>Streptomycetaceae</taxon>
        <taxon>Streptomyces</taxon>
    </lineage>
</organism>
<dbReference type="InterPro" id="IPR006141">
    <property type="entry name" value="Intein_N"/>
</dbReference>
<proteinExistence type="predicted"/>
<evidence type="ECO:0000313" key="4">
    <source>
        <dbReference type="Proteomes" id="UP000431826"/>
    </source>
</evidence>
<feature type="region of interest" description="Disordered" evidence="1">
    <location>
        <begin position="1"/>
        <end position="24"/>
    </location>
</feature>
<dbReference type="PROSITE" id="PS50818">
    <property type="entry name" value="INTEIN_C_TER"/>
    <property type="match status" value="1"/>
</dbReference>
<accession>A0A640UJZ6</accession>
<protein>
    <recommendedName>
        <fullName evidence="2">Hint domain-containing protein</fullName>
    </recommendedName>
</protein>
<dbReference type="InterPro" id="IPR003587">
    <property type="entry name" value="Hint_dom_N"/>
</dbReference>
<name>A0A640UJZ6_9ACTN</name>
<evidence type="ECO:0000256" key="1">
    <source>
        <dbReference type="SAM" id="MobiDB-lite"/>
    </source>
</evidence>